<feature type="non-terminal residue" evidence="1">
    <location>
        <position position="1"/>
    </location>
</feature>
<dbReference type="EMBL" id="CAJVPT010037739">
    <property type="protein sequence ID" value="CAG8718268.1"/>
    <property type="molecule type" value="Genomic_DNA"/>
</dbReference>
<evidence type="ECO:0000313" key="1">
    <source>
        <dbReference type="EMBL" id="CAG8718268.1"/>
    </source>
</evidence>
<accession>A0ACA9PQ98</accession>
<reference evidence="1" key="1">
    <citation type="submission" date="2021-06" db="EMBL/GenBank/DDBJ databases">
        <authorList>
            <person name="Kallberg Y."/>
            <person name="Tangrot J."/>
            <person name="Rosling A."/>
        </authorList>
    </citation>
    <scope>NUCLEOTIDE SEQUENCE</scope>
    <source>
        <strain evidence="1">CL356</strain>
    </source>
</reference>
<protein>
    <submittedName>
        <fullName evidence="1">13539_t:CDS:1</fullName>
    </submittedName>
</protein>
<dbReference type="Proteomes" id="UP000789525">
    <property type="component" value="Unassembled WGS sequence"/>
</dbReference>
<keyword evidence="2" id="KW-1185">Reference proteome</keyword>
<sequence length="422" mass="46812">AFTKISPGSEFWICDPRKLIDRVISYNPIPRTVLIRDFFTPTYDPNQPTPSVHHISVLFSVFSIGILMDLSRLPNAPEAKVYRDMAKIPLDIENVSKETTVTTIEALIMYAQAIQWSDDPAGPALAWTYLCLCVTLSESALSGGSAKLTLDRDPKSTWNMDEGVTLRRRRVFWPPLLTQRHTDVQLPEEETTESMGTDPTSHPPTHALVMRLDKTIREFGFPWNVDARPESDDGQNVLLDFENMMMSGIIELTSLHVHRGFFAHALFQSPTDPLQSKFGAACRIIQRAQDYFTRRAAIMKRSSIMYSHTFSAALPLPSVNLVGLTKRCNSSNLNDCIDTACAIFKSGKDNVRVARILYIITSLQTKARANFNPKVAALRTPEPPVNLPGIIGAATVIKQSSRSLDGSSTHSNSPPGDSPPVT</sequence>
<name>A0ACA9PQ98_9GLOM</name>
<evidence type="ECO:0000313" key="2">
    <source>
        <dbReference type="Proteomes" id="UP000789525"/>
    </source>
</evidence>
<proteinExistence type="predicted"/>
<feature type="non-terminal residue" evidence="1">
    <location>
        <position position="422"/>
    </location>
</feature>
<organism evidence="1 2">
    <name type="scientific">Acaulospora colombiana</name>
    <dbReference type="NCBI Taxonomy" id="27376"/>
    <lineage>
        <taxon>Eukaryota</taxon>
        <taxon>Fungi</taxon>
        <taxon>Fungi incertae sedis</taxon>
        <taxon>Mucoromycota</taxon>
        <taxon>Glomeromycotina</taxon>
        <taxon>Glomeromycetes</taxon>
        <taxon>Diversisporales</taxon>
        <taxon>Acaulosporaceae</taxon>
        <taxon>Acaulospora</taxon>
    </lineage>
</organism>
<gene>
    <name evidence="1" type="ORF">ACOLOM_LOCUS11010</name>
</gene>
<comment type="caution">
    <text evidence="1">The sequence shown here is derived from an EMBL/GenBank/DDBJ whole genome shotgun (WGS) entry which is preliminary data.</text>
</comment>